<feature type="region of interest" description="Disordered" evidence="1">
    <location>
        <begin position="229"/>
        <end position="563"/>
    </location>
</feature>
<dbReference type="Proteomes" id="UP000054561">
    <property type="component" value="Unassembled WGS sequence"/>
</dbReference>
<keyword evidence="2" id="KW-1133">Transmembrane helix</keyword>
<evidence type="ECO:0000313" key="4">
    <source>
        <dbReference type="Proteomes" id="UP000054561"/>
    </source>
</evidence>
<accession>A0A0D9QGG9</accession>
<evidence type="ECO:0008006" key="5">
    <source>
        <dbReference type="Google" id="ProtNLM"/>
    </source>
</evidence>
<organism evidence="3 4">
    <name type="scientific">Plasmodium fragile</name>
    <dbReference type="NCBI Taxonomy" id="5857"/>
    <lineage>
        <taxon>Eukaryota</taxon>
        <taxon>Sar</taxon>
        <taxon>Alveolata</taxon>
        <taxon>Apicomplexa</taxon>
        <taxon>Aconoidasida</taxon>
        <taxon>Haemosporida</taxon>
        <taxon>Plasmodiidae</taxon>
        <taxon>Plasmodium</taxon>
        <taxon>Plasmodium (Plasmodium)</taxon>
    </lineage>
</organism>
<reference evidence="3 4" key="1">
    <citation type="submission" date="2014-03" db="EMBL/GenBank/DDBJ databases">
        <title>The Genome Sequence of Plasmodium fragile nilgiri.</title>
        <authorList>
            <consortium name="The Broad Institute Genomics Platform"/>
            <consortium name="The Broad Institute Genome Sequencing Center for Infectious Disease"/>
            <person name="Neafsey D."/>
            <person name="Duraisingh M."/>
            <person name="Young S.K."/>
            <person name="Zeng Q."/>
            <person name="Gargeya S."/>
            <person name="Abouelleil A."/>
            <person name="Alvarado L."/>
            <person name="Chapman S.B."/>
            <person name="Gainer-Dewar J."/>
            <person name="Goldberg J."/>
            <person name="Griggs A."/>
            <person name="Gujja S."/>
            <person name="Hansen M."/>
            <person name="Howarth C."/>
            <person name="Imamovic A."/>
            <person name="Larimer J."/>
            <person name="Pearson M."/>
            <person name="Poon T.W."/>
            <person name="Priest M."/>
            <person name="Roberts A."/>
            <person name="Saif S."/>
            <person name="Shea T."/>
            <person name="Sykes S."/>
            <person name="Wortman J."/>
            <person name="Nusbaum C."/>
            <person name="Birren B."/>
        </authorList>
    </citation>
    <scope>NUCLEOTIDE SEQUENCE [LARGE SCALE GENOMIC DNA]</scope>
    <source>
        <strain evidence="4">nilgiri</strain>
    </source>
</reference>
<dbReference type="EMBL" id="KQ001788">
    <property type="protein sequence ID" value="KJP84816.1"/>
    <property type="molecule type" value="Genomic_DNA"/>
</dbReference>
<feature type="compositionally biased region" description="Acidic residues" evidence="1">
    <location>
        <begin position="252"/>
        <end position="265"/>
    </location>
</feature>
<feature type="region of interest" description="Disordered" evidence="1">
    <location>
        <begin position="690"/>
        <end position="713"/>
    </location>
</feature>
<feature type="compositionally biased region" description="Polar residues" evidence="1">
    <location>
        <begin position="327"/>
        <end position="364"/>
    </location>
</feature>
<feature type="compositionally biased region" description="Basic and acidic residues" evidence="1">
    <location>
        <begin position="610"/>
        <end position="621"/>
    </location>
</feature>
<gene>
    <name evidence="3" type="ORF">AK88_05551</name>
</gene>
<name>A0A0D9QGG9_PLAFR</name>
<feature type="compositionally biased region" description="Gly residues" evidence="1">
    <location>
        <begin position="511"/>
        <end position="534"/>
    </location>
</feature>
<feature type="region of interest" description="Disordered" evidence="1">
    <location>
        <begin position="595"/>
        <end position="629"/>
    </location>
</feature>
<dbReference type="OMA" id="MEGVHIE"/>
<dbReference type="VEuPathDB" id="PlasmoDB:AK88_05551"/>
<keyword evidence="2" id="KW-0472">Membrane</keyword>
<proteinExistence type="predicted"/>
<dbReference type="RefSeq" id="XP_012338576.1">
    <property type="nucleotide sequence ID" value="XM_012483153.1"/>
</dbReference>
<keyword evidence="4" id="KW-1185">Reference proteome</keyword>
<dbReference type="GeneID" id="24270865"/>
<feature type="compositionally biased region" description="Low complexity" evidence="1">
    <location>
        <begin position="310"/>
        <end position="324"/>
    </location>
</feature>
<feature type="compositionally biased region" description="Basic and acidic residues" evidence="1">
    <location>
        <begin position="382"/>
        <end position="407"/>
    </location>
</feature>
<sequence length="766" mass="82035">METVLRAFVQHIDDTRDILDALAKNCENMGWDYKDNDTAKYMGHTVGDVLKCRLMVGALYFMQAWHQGLGIGGKHRRQNDADFAGIMKCILVNVFETLLMKYKCGSFKGPMYAWKIIDKMQMDGGFQGRTSGGECKRNQYGDRNIGSGNLKAAVKAWLRTHPTVERQIRQIQPHHDCNKQWKKNMRIGPAVGEEDGQKEQVMEGVHIEGQWTDVVKTVFNTIANEGEKFKEQLRERKRKASGSGAVMNVPSAEDDTEDSEDEEDDKTTKHSPASAKPATTKQATQKEPQAPSANATTKDDARGTSQDNTSPQAAAAAGSQDAGPGTSPATKTDASEATTPGNTTCSDSSPTPTRVSISCGTTSDEALGRPPDGNTLLEEADENKAGEDKNVGAQDDSKKATTQDVPHKPSSPARAAAQPTRDPGVPTSSSTDGHKDTEEPSVDINSPAGATAAKDEKVAAGTPPGAGGNAVVDGGNADPPPLNPPKPKPNPNPDQSGSSGSFSDADLADGVSGGHVPAGGSGSGAGAGVGGAGGSPPSSGPSPDTNQQDQPILPPTSKPFEPKDLVPYSPAIIPAVVGIGVIAFFLWKYPKPRNFSNLNPEPSVLNPDTYKSKTHQDDLQRQHGTASTLQRNKNVCTNLAVTIEEATPSEQALELEQMKWPQGKNPEENYEDAKETVNADEELEVDHDGQDEVPEAQQEASQGQTEAPHVGEGTALYPPELKNYTMDNPDFTGSNRFMQNLEDDWALLGMTLDKTREIMVQQKYKE</sequence>
<evidence type="ECO:0000313" key="3">
    <source>
        <dbReference type="EMBL" id="KJP84816.1"/>
    </source>
</evidence>
<protein>
    <recommendedName>
        <fullName evidence="5">Schizont-infected cell agglutination extracellular alpha domain-containing protein</fullName>
    </recommendedName>
</protein>
<evidence type="ECO:0000256" key="1">
    <source>
        <dbReference type="SAM" id="MobiDB-lite"/>
    </source>
</evidence>
<feature type="compositionally biased region" description="Polar residues" evidence="1">
    <location>
        <begin position="277"/>
        <end position="296"/>
    </location>
</feature>
<feature type="compositionally biased region" description="Low complexity" evidence="1">
    <location>
        <begin position="459"/>
        <end position="477"/>
    </location>
</feature>
<feature type="compositionally biased region" description="Pro residues" evidence="1">
    <location>
        <begin position="478"/>
        <end position="492"/>
    </location>
</feature>
<keyword evidence="2" id="KW-0812">Transmembrane</keyword>
<feature type="transmembrane region" description="Helical" evidence="2">
    <location>
        <begin position="565"/>
        <end position="587"/>
    </location>
</feature>
<dbReference type="AlphaFoldDB" id="A0A0D9QGG9"/>
<evidence type="ECO:0000256" key="2">
    <source>
        <dbReference type="SAM" id="Phobius"/>
    </source>
</evidence>